<proteinExistence type="predicted"/>
<dbReference type="PROSITE" id="PS51257">
    <property type="entry name" value="PROKAR_LIPOPROTEIN"/>
    <property type="match status" value="1"/>
</dbReference>
<protein>
    <recommendedName>
        <fullName evidence="3">Lipoprotein</fullName>
    </recommendedName>
</protein>
<sequence>MKRLLVIIWGLVFSCVEDKKLDSSFFYNTRQTIIEKKCAPLSKDGRIWAYEIYDKHLLYNCDSDVDRYTSMFIIKNKQGSIINEISYPYELYPWLIGYDDVSLYSFKNIKDEPEKTELISIDLRSGTLTSLTNLPKGHYDLSEHSISENGILVFISKGLTHIFDIQNKKLSLNLFKSNYQPVISKDGKQIVYLLDKKVYVYDILNNEKEMIYDLATVSQYSPFYVYFKNQNEFIVKGIKYDDILPLKESEYLVIKNKEIVDRGQLDIYGGYKYY</sequence>
<organism evidence="1 2">
    <name type="scientific">Flavivirga aquimarina</name>
    <dbReference type="NCBI Taxonomy" id="2027862"/>
    <lineage>
        <taxon>Bacteria</taxon>
        <taxon>Pseudomonadati</taxon>
        <taxon>Bacteroidota</taxon>
        <taxon>Flavobacteriia</taxon>
        <taxon>Flavobacteriales</taxon>
        <taxon>Flavobacteriaceae</taxon>
        <taxon>Flavivirga</taxon>
    </lineage>
</organism>
<reference evidence="1" key="1">
    <citation type="submission" date="2023-07" db="EMBL/GenBank/DDBJ databases">
        <title>Two novel species in the genus Flavivirga.</title>
        <authorList>
            <person name="Kwon K."/>
        </authorList>
    </citation>
    <scope>NUCLEOTIDE SEQUENCE</scope>
    <source>
        <strain evidence="1">KCTC 52353</strain>
    </source>
</reference>
<dbReference type="RefSeq" id="WP_303275875.1">
    <property type="nucleotide sequence ID" value="NZ_JAUOEK010000010.1"/>
</dbReference>
<name>A0ABT8W502_9FLAO</name>
<keyword evidence="2" id="KW-1185">Reference proteome</keyword>
<accession>A0ABT8W502</accession>
<gene>
    <name evidence="1" type="ORF">Q4Q35_00070</name>
</gene>
<evidence type="ECO:0008006" key="3">
    <source>
        <dbReference type="Google" id="ProtNLM"/>
    </source>
</evidence>
<dbReference type="EMBL" id="JAUOEK010000010">
    <property type="protein sequence ID" value="MDO5968191.1"/>
    <property type="molecule type" value="Genomic_DNA"/>
</dbReference>
<dbReference type="SUPFAM" id="SSF69304">
    <property type="entry name" value="Tricorn protease N-terminal domain"/>
    <property type="match status" value="1"/>
</dbReference>
<comment type="caution">
    <text evidence="1">The sequence shown here is derived from an EMBL/GenBank/DDBJ whole genome shotgun (WGS) entry which is preliminary data.</text>
</comment>
<dbReference type="Proteomes" id="UP001176883">
    <property type="component" value="Unassembled WGS sequence"/>
</dbReference>
<evidence type="ECO:0000313" key="2">
    <source>
        <dbReference type="Proteomes" id="UP001176883"/>
    </source>
</evidence>
<evidence type="ECO:0000313" key="1">
    <source>
        <dbReference type="EMBL" id="MDO5968191.1"/>
    </source>
</evidence>